<protein>
    <submittedName>
        <fullName evidence="1">Uncharacterized protein</fullName>
    </submittedName>
</protein>
<proteinExistence type="predicted"/>
<dbReference type="AlphaFoldDB" id="A0A8W7PDY1"/>
<accession>A0A8W7PDY1</accession>
<organism evidence="1">
    <name type="scientific">Anopheles coluzzii</name>
    <name type="common">African malaria mosquito</name>
    <dbReference type="NCBI Taxonomy" id="1518534"/>
    <lineage>
        <taxon>Eukaryota</taxon>
        <taxon>Metazoa</taxon>
        <taxon>Ecdysozoa</taxon>
        <taxon>Arthropoda</taxon>
        <taxon>Hexapoda</taxon>
        <taxon>Insecta</taxon>
        <taxon>Pterygota</taxon>
        <taxon>Neoptera</taxon>
        <taxon>Endopterygota</taxon>
        <taxon>Diptera</taxon>
        <taxon>Nematocera</taxon>
        <taxon>Culicoidea</taxon>
        <taxon>Culicidae</taxon>
        <taxon>Anophelinae</taxon>
        <taxon>Anopheles</taxon>
    </lineage>
</organism>
<dbReference type="Proteomes" id="UP000075882">
    <property type="component" value="Unassembled WGS sequence"/>
</dbReference>
<reference evidence="1" key="1">
    <citation type="submission" date="2022-08" db="UniProtKB">
        <authorList>
            <consortium name="EnsemblMetazoa"/>
        </authorList>
    </citation>
    <scope>IDENTIFICATION</scope>
</reference>
<name>A0A8W7PDY1_ANOCL</name>
<dbReference type="EnsemblMetazoa" id="ACOM030265-RA">
    <property type="protein sequence ID" value="ACOM030265-PA.1"/>
    <property type="gene ID" value="ACOM030265"/>
</dbReference>
<sequence>MLRPSSVGCGMDCCTSSINHTGSNVLRRLGTGIVRFQLLKRLLHDHIQIKRCVVCVCGQIDIAQMHIRIRQQCIKDWLCCAVPEANRSRKQYVHVPPRIGPGSRLDCTGLSGIQPHDTVLLQTGCFVKEDVTPIVSRLRHGLLHILQCTTID</sequence>
<evidence type="ECO:0000313" key="1">
    <source>
        <dbReference type="EnsemblMetazoa" id="ACOM030265-PA.1"/>
    </source>
</evidence>